<feature type="transmembrane region" description="Helical" evidence="5">
    <location>
        <begin position="101"/>
        <end position="124"/>
    </location>
</feature>
<dbReference type="Pfam" id="PF17871">
    <property type="entry name" value="AAA_lid_9"/>
    <property type="match status" value="1"/>
</dbReference>
<evidence type="ECO:0000256" key="5">
    <source>
        <dbReference type="SAM" id="Phobius"/>
    </source>
</evidence>
<keyword evidence="5" id="KW-0812">Transmembrane</keyword>
<dbReference type="Pfam" id="PF07724">
    <property type="entry name" value="AAA_2"/>
    <property type="match status" value="1"/>
</dbReference>
<evidence type="ECO:0000256" key="2">
    <source>
        <dbReference type="ARBA" id="ARBA00022741"/>
    </source>
</evidence>
<keyword evidence="5" id="KW-1133">Transmembrane helix</keyword>
<dbReference type="InterPro" id="IPR041546">
    <property type="entry name" value="ClpA/ClpB_AAA_lid"/>
</dbReference>
<name>A0A1F5KJ59_9BACT</name>
<dbReference type="PANTHER" id="PTHR11638">
    <property type="entry name" value="ATP-DEPENDENT CLP PROTEASE"/>
    <property type="match status" value="1"/>
</dbReference>
<comment type="caution">
    <text evidence="8">The sequence shown here is derived from an EMBL/GenBank/DDBJ whole genome shotgun (WGS) entry which is preliminary data.</text>
</comment>
<dbReference type="SMART" id="SM00382">
    <property type="entry name" value="AAA"/>
    <property type="match status" value="2"/>
</dbReference>
<evidence type="ECO:0000256" key="3">
    <source>
        <dbReference type="ARBA" id="ARBA00022840"/>
    </source>
</evidence>
<keyword evidence="3" id="KW-0067">ATP-binding</keyword>
<evidence type="ECO:0008006" key="10">
    <source>
        <dbReference type="Google" id="ProtNLM"/>
    </source>
</evidence>
<feature type="domain" description="Clp ATPase C-terminal" evidence="7">
    <location>
        <begin position="769"/>
        <end position="853"/>
    </location>
</feature>
<gene>
    <name evidence="8" type="ORF">A3D25_05840</name>
</gene>
<sequence>MFLPLRLIKFWYIDSPFLFFRSWLHLISFLEEDLAVGLMLKLLFVPLFHDGSITGQILSFFFRSIRIIVGLFAYLVATILLAMIAVSWLIAPIAILTPIVYVPWAGLALTIFGIGLFTDQVIFYPPQKLWHIKEAKNLWKATKVSKRQLTWVYFAKSFEIKQLLASLELTNHDFVGFNPQISPQLLDKIYALGKAANAKYLTDSYFFIAMLHFTPGIETELLKLNLKLEDFDQALFFAEKKKTSWRMVFLWDEEFGVAHLKGLNRGWLGAPTPALDAISTDLTKEASRIGFEDFLGRKNVVSEAVNILSQKTDRNVCLVGPAGTGKSTLVAHLAQMIIAGNAPEALATKRLVTIELSKLLSGVKTEGDVAQKLESALEEAKFGENVVIFLDEIQNFATGDAGANFNIFSLLLPHLESNTLQFLASTEPENYTKIIEKQSFFARSFHRLDIPPASSSETLEILQNRAIQLERKEKIQFSFIALQQIVSLSEKLIHDRVLPDRALSIFNEAIRLNKNKSVGSQEIKQVLEKRVNVPLVELDTAARVKLLDLENQIHTHFVGQEAAVSAIAQTLRRAATDIRDSNRPIGSFLFVGPTGVGKTELAKTLCEVYFSKESRESNVSNAASSDSSDSFDSSIPFFRFDMSEYQTQESVSRLIGDSVNPGLLTEAVRHTPYCLILLDEFEKADPKLRTLFLQVLDDGRLTDVSGKTVDFTNTIIIATSNAGALQIAQGLSQGKTIDQLKPMVTDELLKEFRPELVNRFDEVAIFRPLTKAEISQIVQDKLTRLQADLKNKGYLVKFSPQLVRELAQKGFDPVLGARPLRRLMQDTLEANLSKMILEDKLQKGVATTISTLFP</sequence>
<dbReference type="InterPro" id="IPR003959">
    <property type="entry name" value="ATPase_AAA_core"/>
</dbReference>
<dbReference type="GO" id="GO:0016887">
    <property type="term" value="F:ATP hydrolysis activity"/>
    <property type="evidence" value="ECO:0007669"/>
    <property type="project" value="InterPro"/>
</dbReference>
<organism evidence="8 9">
    <name type="scientific">Candidatus Daviesbacteria bacterium RIFCSPHIGHO2_02_FULL_43_12</name>
    <dbReference type="NCBI Taxonomy" id="1797776"/>
    <lineage>
        <taxon>Bacteria</taxon>
        <taxon>Candidatus Daviesiibacteriota</taxon>
    </lineage>
</organism>
<protein>
    <recommendedName>
        <fullName evidence="10">Sigma-54 factor interaction domain-containing protein</fullName>
    </recommendedName>
</protein>
<dbReference type="SUPFAM" id="SSF52540">
    <property type="entry name" value="P-loop containing nucleoside triphosphate hydrolases"/>
    <property type="match status" value="2"/>
</dbReference>
<dbReference type="Pfam" id="PF10431">
    <property type="entry name" value="ClpB_D2-small"/>
    <property type="match status" value="1"/>
</dbReference>
<dbReference type="Gene3D" id="1.10.8.60">
    <property type="match status" value="2"/>
</dbReference>
<dbReference type="SMART" id="SM01086">
    <property type="entry name" value="ClpB_D2-small"/>
    <property type="match status" value="1"/>
</dbReference>
<feature type="domain" description="AAA+ ATPase" evidence="6">
    <location>
        <begin position="584"/>
        <end position="770"/>
    </location>
</feature>
<dbReference type="GO" id="GO:0005524">
    <property type="term" value="F:ATP binding"/>
    <property type="evidence" value="ECO:0007669"/>
    <property type="project" value="UniProtKB-KW"/>
</dbReference>
<reference evidence="8 9" key="1">
    <citation type="journal article" date="2016" name="Nat. Commun.">
        <title>Thousands of microbial genomes shed light on interconnected biogeochemical processes in an aquifer system.</title>
        <authorList>
            <person name="Anantharaman K."/>
            <person name="Brown C.T."/>
            <person name="Hug L.A."/>
            <person name="Sharon I."/>
            <person name="Castelle C.J."/>
            <person name="Probst A.J."/>
            <person name="Thomas B.C."/>
            <person name="Singh A."/>
            <person name="Wilkins M.J."/>
            <person name="Karaoz U."/>
            <person name="Brodie E.L."/>
            <person name="Williams K.H."/>
            <person name="Hubbard S.S."/>
            <person name="Banfield J.F."/>
        </authorList>
    </citation>
    <scope>NUCLEOTIDE SEQUENCE [LARGE SCALE GENOMIC DNA]</scope>
</reference>
<evidence type="ECO:0000259" key="7">
    <source>
        <dbReference type="SMART" id="SM01086"/>
    </source>
</evidence>
<dbReference type="Pfam" id="PF00004">
    <property type="entry name" value="AAA"/>
    <property type="match status" value="1"/>
</dbReference>
<dbReference type="CDD" id="cd19499">
    <property type="entry name" value="RecA-like_ClpB_Hsp104-like"/>
    <property type="match status" value="1"/>
</dbReference>
<dbReference type="Proteomes" id="UP000177328">
    <property type="component" value="Unassembled WGS sequence"/>
</dbReference>
<dbReference type="GO" id="GO:0034605">
    <property type="term" value="P:cellular response to heat"/>
    <property type="evidence" value="ECO:0007669"/>
    <property type="project" value="TreeGrafter"/>
</dbReference>
<dbReference type="InterPro" id="IPR027417">
    <property type="entry name" value="P-loop_NTPase"/>
</dbReference>
<dbReference type="CDD" id="cd00009">
    <property type="entry name" value="AAA"/>
    <property type="match status" value="1"/>
</dbReference>
<keyword evidence="2" id="KW-0547">Nucleotide-binding</keyword>
<keyword evidence="1" id="KW-0677">Repeat</keyword>
<keyword evidence="5" id="KW-0472">Membrane</keyword>
<feature type="transmembrane region" description="Helical" evidence="5">
    <location>
        <begin position="69"/>
        <end position="95"/>
    </location>
</feature>
<evidence type="ECO:0000256" key="1">
    <source>
        <dbReference type="ARBA" id="ARBA00022737"/>
    </source>
</evidence>
<dbReference type="InterPro" id="IPR003593">
    <property type="entry name" value="AAA+_ATPase"/>
</dbReference>
<dbReference type="InterPro" id="IPR019489">
    <property type="entry name" value="Clp_ATPase_C"/>
</dbReference>
<evidence type="ECO:0000259" key="6">
    <source>
        <dbReference type="SMART" id="SM00382"/>
    </source>
</evidence>
<dbReference type="GO" id="GO:0005737">
    <property type="term" value="C:cytoplasm"/>
    <property type="evidence" value="ECO:0007669"/>
    <property type="project" value="TreeGrafter"/>
</dbReference>
<keyword evidence="4" id="KW-0143">Chaperone</keyword>
<dbReference type="AlphaFoldDB" id="A0A1F5KJ59"/>
<dbReference type="InterPro" id="IPR050130">
    <property type="entry name" value="ClpA_ClpB"/>
</dbReference>
<dbReference type="EMBL" id="MFDD01000007">
    <property type="protein sequence ID" value="OGE40651.1"/>
    <property type="molecule type" value="Genomic_DNA"/>
</dbReference>
<evidence type="ECO:0000313" key="8">
    <source>
        <dbReference type="EMBL" id="OGE40651.1"/>
    </source>
</evidence>
<evidence type="ECO:0000313" key="9">
    <source>
        <dbReference type="Proteomes" id="UP000177328"/>
    </source>
</evidence>
<evidence type="ECO:0000256" key="4">
    <source>
        <dbReference type="ARBA" id="ARBA00023186"/>
    </source>
</evidence>
<accession>A0A1F5KJ59</accession>
<dbReference type="Gene3D" id="3.40.50.300">
    <property type="entry name" value="P-loop containing nucleotide triphosphate hydrolases"/>
    <property type="match status" value="2"/>
</dbReference>
<feature type="domain" description="AAA+ ATPase" evidence="6">
    <location>
        <begin position="312"/>
        <end position="454"/>
    </location>
</feature>
<proteinExistence type="predicted"/>
<dbReference type="PANTHER" id="PTHR11638:SF18">
    <property type="entry name" value="HEAT SHOCK PROTEIN 104"/>
    <property type="match status" value="1"/>
</dbReference>